<dbReference type="Proteomes" id="UP001595818">
    <property type="component" value="Unassembled WGS sequence"/>
</dbReference>
<dbReference type="Pfam" id="PF25837">
    <property type="entry name" value="Apionate_lact_N"/>
    <property type="match status" value="1"/>
</dbReference>
<protein>
    <submittedName>
        <fullName evidence="3">Uncharacterized protein</fullName>
    </submittedName>
</protein>
<dbReference type="Pfam" id="PF25838">
    <property type="entry name" value="Apionate_lact_M"/>
    <property type="match status" value="1"/>
</dbReference>
<gene>
    <name evidence="3" type="ORF">ACFPFU_17490</name>
</gene>
<accession>A0ABV9T5U2</accession>
<feature type="domain" description="D-apionate lactonase N-terminal" evidence="1">
    <location>
        <begin position="4"/>
        <end position="215"/>
    </location>
</feature>
<sequence>MAALNLRAGQLDLLYQDGFIRYIRLGEKEIVRMINHALRDHDWGTVPMEIIHENLRQEEESFQIDYQARFRQADISFDLHCTIAGKADGSIHFHYHGESKSTFKRNRIGFTVLHPITECAGEKVTIVHPDGNETESVFPKWISPHQPFMDIKAMHWQLEDHTRASLFFEGEVFETEDQRNWTDASYKTYCTPLGLPFPVTVKKGEEIRQYIQLQVIPGKSNNQTKTGKDAVTVLLTGAADTLPTIGTVMNSSPSHGPQIIKDLGLEYLRVDFDMDAPFEKPLHLLEKAAEWNIPVELALFTDGEKTYEQLRPHGEYFSGVKKLLLFGSSTKTTPSQLIAEVSGWKKLMPEAAIYAGTDAFFTELNRERVDAELLEGVTYSLNPQVHAFDNASLVETLEAQAYTVEAAKNLYPDKKINISPVSYHMRWNPNATDPSKSLRHPTGWSDPRIHQFFGAGWLLTSLKYLAQSGLDEVAYFELEGENGWHKDGNGQSPMYLLRRELSPYKTIIHCRCSRPLEVDGICLEQEGKSVLLLVNWTKAQQEVDLPQGYGPSKYCQEIQERPASLEWRALVSSSTLPPKSICWFEKG</sequence>
<dbReference type="InterPro" id="IPR058787">
    <property type="entry name" value="ApnL_M"/>
</dbReference>
<name>A0ABV9T5U2_9BACT</name>
<evidence type="ECO:0000313" key="4">
    <source>
        <dbReference type="Proteomes" id="UP001595818"/>
    </source>
</evidence>
<organism evidence="3 4">
    <name type="scientific">Negadavirga shengliensis</name>
    <dbReference type="NCBI Taxonomy" id="1389218"/>
    <lineage>
        <taxon>Bacteria</taxon>
        <taxon>Pseudomonadati</taxon>
        <taxon>Bacteroidota</taxon>
        <taxon>Cytophagia</taxon>
        <taxon>Cytophagales</taxon>
        <taxon>Cyclobacteriaceae</taxon>
        <taxon>Negadavirga</taxon>
    </lineage>
</organism>
<evidence type="ECO:0000259" key="2">
    <source>
        <dbReference type="Pfam" id="PF25838"/>
    </source>
</evidence>
<dbReference type="EMBL" id="JBHSJJ010000011">
    <property type="protein sequence ID" value="MFC4873500.1"/>
    <property type="molecule type" value="Genomic_DNA"/>
</dbReference>
<dbReference type="InterPro" id="IPR058788">
    <property type="entry name" value="ApnL_N"/>
</dbReference>
<evidence type="ECO:0000313" key="3">
    <source>
        <dbReference type="EMBL" id="MFC4873500.1"/>
    </source>
</evidence>
<dbReference type="RefSeq" id="WP_377066418.1">
    <property type="nucleotide sequence ID" value="NZ_JBHSJJ010000011.1"/>
</dbReference>
<evidence type="ECO:0000259" key="1">
    <source>
        <dbReference type="Pfam" id="PF25837"/>
    </source>
</evidence>
<comment type="caution">
    <text evidence="3">The sequence shown here is derived from an EMBL/GenBank/DDBJ whole genome shotgun (WGS) entry which is preliminary data.</text>
</comment>
<reference evidence="4" key="1">
    <citation type="journal article" date="2019" name="Int. J. Syst. Evol. Microbiol.">
        <title>The Global Catalogue of Microorganisms (GCM) 10K type strain sequencing project: providing services to taxonomists for standard genome sequencing and annotation.</title>
        <authorList>
            <consortium name="The Broad Institute Genomics Platform"/>
            <consortium name="The Broad Institute Genome Sequencing Center for Infectious Disease"/>
            <person name="Wu L."/>
            <person name="Ma J."/>
        </authorList>
    </citation>
    <scope>NUCLEOTIDE SEQUENCE [LARGE SCALE GENOMIC DNA]</scope>
    <source>
        <strain evidence="4">CGMCC 4.7466</strain>
    </source>
</reference>
<proteinExistence type="predicted"/>
<keyword evidence="4" id="KW-1185">Reference proteome</keyword>
<feature type="domain" description="D-apionate lactonase TIM barrel" evidence="2">
    <location>
        <begin position="342"/>
        <end position="494"/>
    </location>
</feature>